<feature type="domain" description="DUF3741" evidence="1">
    <location>
        <begin position="43"/>
        <end position="82"/>
    </location>
</feature>
<dbReference type="Pfam" id="PF12552">
    <property type="entry name" value="DUF3741"/>
    <property type="match status" value="1"/>
</dbReference>
<organism evidence="2 3">
    <name type="scientific">Nepenthes gracilis</name>
    <name type="common">Slender pitcher plant</name>
    <dbReference type="NCBI Taxonomy" id="150966"/>
    <lineage>
        <taxon>Eukaryota</taxon>
        <taxon>Viridiplantae</taxon>
        <taxon>Streptophyta</taxon>
        <taxon>Embryophyta</taxon>
        <taxon>Tracheophyta</taxon>
        <taxon>Spermatophyta</taxon>
        <taxon>Magnoliopsida</taxon>
        <taxon>eudicotyledons</taxon>
        <taxon>Gunneridae</taxon>
        <taxon>Pentapetalae</taxon>
        <taxon>Caryophyllales</taxon>
        <taxon>Nepenthaceae</taxon>
        <taxon>Nepenthes</taxon>
    </lineage>
</organism>
<sequence length="105" mass="11708">MFSDTVEQDQAVAYAGEFLSTPTQDSLHLKDYQLVELVTLGRNAKCLSTDKNYQESKAFAVSLGALDAHKELLLIFLNQPDSMSGNSTKHLSDLYGAHDFHYRPV</sequence>
<dbReference type="InterPro" id="IPR022212">
    <property type="entry name" value="DUF3741"/>
</dbReference>
<name>A0AAD3SMP6_NEPGR</name>
<dbReference type="EMBL" id="BSYO01000013">
    <property type="protein sequence ID" value="GMH13534.1"/>
    <property type="molecule type" value="Genomic_DNA"/>
</dbReference>
<dbReference type="AlphaFoldDB" id="A0AAD3SMP6"/>
<gene>
    <name evidence="2" type="ORF">Nepgr_015375</name>
</gene>
<accession>A0AAD3SMP6</accession>
<evidence type="ECO:0000259" key="1">
    <source>
        <dbReference type="Pfam" id="PF12552"/>
    </source>
</evidence>
<protein>
    <recommendedName>
        <fullName evidence="1">DUF3741 domain-containing protein</fullName>
    </recommendedName>
</protein>
<keyword evidence="3" id="KW-1185">Reference proteome</keyword>
<dbReference type="Proteomes" id="UP001279734">
    <property type="component" value="Unassembled WGS sequence"/>
</dbReference>
<proteinExistence type="predicted"/>
<evidence type="ECO:0000313" key="2">
    <source>
        <dbReference type="EMBL" id="GMH13534.1"/>
    </source>
</evidence>
<comment type="caution">
    <text evidence="2">The sequence shown here is derived from an EMBL/GenBank/DDBJ whole genome shotgun (WGS) entry which is preliminary data.</text>
</comment>
<evidence type="ECO:0000313" key="3">
    <source>
        <dbReference type="Proteomes" id="UP001279734"/>
    </source>
</evidence>
<reference evidence="2" key="1">
    <citation type="submission" date="2023-05" db="EMBL/GenBank/DDBJ databases">
        <title>Nepenthes gracilis genome sequencing.</title>
        <authorList>
            <person name="Fukushima K."/>
        </authorList>
    </citation>
    <scope>NUCLEOTIDE SEQUENCE</scope>
    <source>
        <strain evidence="2">SING2019-196</strain>
    </source>
</reference>